<gene>
    <name evidence="2" type="ORF">ACFFUT_03565</name>
</gene>
<dbReference type="InterPro" id="IPR016187">
    <property type="entry name" value="CTDL_fold"/>
</dbReference>
<dbReference type="Proteomes" id="UP001589683">
    <property type="component" value="Unassembled WGS sequence"/>
</dbReference>
<reference evidence="2 3" key="1">
    <citation type="submission" date="2024-09" db="EMBL/GenBank/DDBJ databases">
        <authorList>
            <person name="Sun Q."/>
            <person name="Mori K."/>
        </authorList>
    </citation>
    <scope>NUCLEOTIDE SEQUENCE [LARGE SCALE GENOMIC DNA]</scope>
    <source>
        <strain evidence="2 3">CECT 8726</strain>
    </source>
</reference>
<protein>
    <submittedName>
        <fullName evidence="2">Formylglycine-generating enzyme family protein</fullName>
    </submittedName>
</protein>
<evidence type="ECO:0000313" key="2">
    <source>
        <dbReference type="EMBL" id="MFB9230866.1"/>
    </source>
</evidence>
<accession>A0ABV5JDA0</accession>
<evidence type="ECO:0000313" key="3">
    <source>
        <dbReference type="Proteomes" id="UP001589683"/>
    </source>
</evidence>
<dbReference type="InterPro" id="IPR051043">
    <property type="entry name" value="Sulfatase_Mod_Factor_Kinase"/>
</dbReference>
<organism evidence="2 3">
    <name type="scientific">Pseudohalocynthiibacter aestuariivivens</name>
    <dbReference type="NCBI Taxonomy" id="1591409"/>
    <lineage>
        <taxon>Bacteria</taxon>
        <taxon>Pseudomonadati</taxon>
        <taxon>Pseudomonadota</taxon>
        <taxon>Alphaproteobacteria</taxon>
        <taxon>Rhodobacterales</taxon>
        <taxon>Paracoccaceae</taxon>
        <taxon>Pseudohalocynthiibacter</taxon>
    </lineage>
</organism>
<dbReference type="Pfam" id="PF03781">
    <property type="entry name" value="FGE-sulfatase"/>
    <property type="match status" value="1"/>
</dbReference>
<dbReference type="SUPFAM" id="SSF56436">
    <property type="entry name" value="C-type lectin-like"/>
    <property type="match status" value="1"/>
</dbReference>
<dbReference type="InterPro" id="IPR005532">
    <property type="entry name" value="SUMF_dom"/>
</dbReference>
<dbReference type="RefSeq" id="WP_246531853.1">
    <property type="nucleotide sequence ID" value="NZ_JAGFNU010000019.1"/>
</dbReference>
<sequence length="319" mass="35679">MSKVGILEKDMTWVNPGQFNMGSDAHYADEAPVRKVKVSGFWIDSTTVTNEQFAVFVDATGYKTIAERPLNPADFPGADPVLLVPGSLVFHMTKGPVDLRNIGNWWSYVPEACWRHPEGVGSEIEDRLDHPVVQVAYEDAEAYAAWAGKELPTEAEWEAAARGGLDGAAYVWGDELTPRGKIMAKTWQGDFPWRNKAKKKLARTAPVGSYPPNGFGLYDMAGNVWQWTTDWYVNHHPHKDTKSCCTLDNPRGPSMNASHDTQMPHIKIPRKVVKGGSFLCAPSYCRRYRPAARHAQMIDSGMSHIGFRCIKRTEKSTRE</sequence>
<evidence type="ECO:0000259" key="1">
    <source>
        <dbReference type="Pfam" id="PF03781"/>
    </source>
</evidence>
<dbReference type="Gene3D" id="3.90.1580.10">
    <property type="entry name" value="paralog of FGE (formylglycine-generating enzyme)"/>
    <property type="match status" value="1"/>
</dbReference>
<keyword evidence="3" id="KW-1185">Reference proteome</keyword>
<name>A0ABV5JDA0_9RHOB</name>
<comment type="caution">
    <text evidence="2">The sequence shown here is derived from an EMBL/GenBank/DDBJ whole genome shotgun (WGS) entry which is preliminary data.</text>
</comment>
<proteinExistence type="predicted"/>
<dbReference type="PANTHER" id="PTHR23150">
    <property type="entry name" value="SULFATASE MODIFYING FACTOR 1, 2"/>
    <property type="match status" value="1"/>
</dbReference>
<dbReference type="EMBL" id="JBHMEA010000008">
    <property type="protein sequence ID" value="MFB9230866.1"/>
    <property type="molecule type" value="Genomic_DNA"/>
</dbReference>
<dbReference type="PANTHER" id="PTHR23150:SF19">
    <property type="entry name" value="FORMYLGLYCINE-GENERATING ENZYME"/>
    <property type="match status" value="1"/>
</dbReference>
<dbReference type="InterPro" id="IPR042095">
    <property type="entry name" value="SUMF_sf"/>
</dbReference>
<feature type="domain" description="Sulfatase-modifying factor enzyme-like" evidence="1">
    <location>
        <begin position="9"/>
        <end position="311"/>
    </location>
</feature>